<proteinExistence type="predicted"/>
<dbReference type="KEGG" id="spav:Spa2297_34150"/>
<keyword evidence="4" id="KW-0614">Plasmid</keyword>
<dbReference type="GO" id="GO:0045892">
    <property type="term" value="P:negative regulation of DNA-templated transcription"/>
    <property type="evidence" value="ECO:0007669"/>
    <property type="project" value="TreeGrafter"/>
</dbReference>
<evidence type="ECO:0000256" key="3">
    <source>
        <dbReference type="ARBA" id="ARBA00023163"/>
    </source>
</evidence>
<name>A0A191VAR3_9ACTN</name>
<dbReference type="InterPro" id="IPR011663">
    <property type="entry name" value="UTRA"/>
</dbReference>
<dbReference type="SMART" id="SM00866">
    <property type="entry name" value="UTRA"/>
    <property type="match status" value="1"/>
</dbReference>
<dbReference type="Proteomes" id="UP000078468">
    <property type="component" value="Plasmid pspa1"/>
</dbReference>
<keyword evidence="1" id="KW-0805">Transcription regulation</keyword>
<keyword evidence="2" id="KW-0238">DNA-binding</keyword>
<evidence type="ECO:0000256" key="2">
    <source>
        <dbReference type="ARBA" id="ARBA00023125"/>
    </source>
</evidence>
<dbReference type="PROSITE" id="PS50949">
    <property type="entry name" value="HTH_GNTR"/>
    <property type="match status" value="1"/>
</dbReference>
<dbReference type="InterPro" id="IPR000524">
    <property type="entry name" value="Tscrpt_reg_HTH_GntR"/>
</dbReference>
<dbReference type="PANTHER" id="PTHR44846">
    <property type="entry name" value="MANNOSYL-D-GLYCERATE TRANSPORT/METABOLISM SYSTEM REPRESSOR MNGR-RELATED"/>
    <property type="match status" value="1"/>
</dbReference>
<evidence type="ECO:0000256" key="1">
    <source>
        <dbReference type="ARBA" id="ARBA00023015"/>
    </source>
</evidence>
<dbReference type="EMBL" id="CP015867">
    <property type="protein sequence ID" value="ANJ12114.1"/>
    <property type="molecule type" value="Genomic_DNA"/>
</dbReference>
<dbReference type="Gene3D" id="1.10.10.10">
    <property type="entry name" value="Winged helix-like DNA-binding domain superfamily/Winged helix DNA-binding domain"/>
    <property type="match status" value="1"/>
</dbReference>
<dbReference type="InterPro" id="IPR036390">
    <property type="entry name" value="WH_DNA-bd_sf"/>
</dbReference>
<dbReference type="PANTHER" id="PTHR44846:SF17">
    <property type="entry name" value="GNTR-FAMILY TRANSCRIPTIONAL REGULATOR"/>
    <property type="match status" value="1"/>
</dbReference>
<dbReference type="Pfam" id="PF07702">
    <property type="entry name" value="UTRA"/>
    <property type="match status" value="1"/>
</dbReference>
<dbReference type="AlphaFoldDB" id="A0A191VAR3"/>
<evidence type="ECO:0000313" key="5">
    <source>
        <dbReference type="Proteomes" id="UP000078468"/>
    </source>
</evidence>
<sequence>MAKASKYLELADRLADAIREEYEPGDRFPTLMELAKAYDVAPNTVSRAVQVLKERGLLSGKAGGTTRVRVQPMQQVRTNTRYQIEKDMVLRPEEERRGTGVAELEHRVPVSSMYENLVDIDVVPAPADVAEALELAPGELVLRRVNTRRHRRGAGVGRSVSYMSHDLASRNPELFDPEREPWPGGALHQLHTVGIEVERIEDWVTASMPTDAEMEEQDIPPGVPVLRVRKVSYATSGSAVELTEIPLPADRVELRYTTPMRPWS</sequence>
<geneLocation type="plasmid" evidence="5">
    <name>pspa1</name>
</geneLocation>
<reference evidence="4 5" key="1">
    <citation type="submission" date="2016-05" db="EMBL/GenBank/DDBJ databases">
        <title>Non-Contiguous Finished Genome Sequence of Streptomyces parvulus 2297 Integrated Site-Specifically with Actinophage R4.</title>
        <authorList>
            <person name="Nishizawa T."/>
            <person name="Miura T."/>
            <person name="Harada C."/>
            <person name="Guo Y."/>
            <person name="Narisawa K."/>
            <person name="Ohta H."/>
            <person name="Takahashi H."/>
            <person name="Shirai M."/>
        </authorList>
    </citation>
    <scope>NUCLEOTIDE SEQUENCE [LARGE SCALE GENOMIC DNA]</scope>
    <source>
        <strain evidence="4 5">2297</strain>
        <plasmid evidence="5">pspa1</plasmid>
    </source>
</reference>
<evidence type="ECO:0000313" key="4">
    <source>
        <dbReference type="EMBL" id="ANJ12114.1"/>
    </source>
</evidence>
<dbReference type="GO" id="GO:0003677">
    <property type="term" value="F:DNA binding"/>
    <property type="evidence" value="ECO:0007669"/>
    <property type="project" value="UniProtKB-KW"/>
</dbReference>
<dbReference type="RefSeq" id="WP_064732442.1">
    <property type="nucleotide sequence ID" value="NZ_BMRX01000028.1"/>
</dbReference>
<dbReference type="CDD" id="cd07377">
    <property type="entry name" value="WHTH_GntR"/>
    <property type="match status" value="1"/>
</dbReference>
<dbReference type="InterPro" id="IPR028978">
    <property type="entry name" value="Chorismate_lyase_/UTRA_dom_sf"/>
</dbReference>
<organism evidence="4 5">
    <name type="scientific">Streptomyces parvulus</name>
    <dbReference type="NCBI Taxonomy" id="146923"/>
    <lineage>
        <taxon>Bacteria</taxon>
        <taxon>Bacillati</taxon>
        <taxon>Actinomycetota</taxon>
        <taxon>Actinomycetes</taxon>
        <taxon>Kitasatosporales</taxon>
        <taxon>Streptomycetaceae</taxon>
        <taxon>Streptomyces</taxon>
    </lineage>
</organism>
<dbReference type="GeneID" id="91309946"/>
<dbReference type="SUPFAM" id="SSF46785">
    <property type="entry name" value="Winged helix' DNA-binding domain"/>
    <property type="match status" value="1"/>
</dbReference>
<accession>A0A191VAR3</accession>
<dbReference type="SUPFAM" id="SSF64288">
    <property type="entry name" value="Chorismate lyase-like"/>
    <property type="match status" value="1"/>
</dbReference>
<dbReference type="InterPro" id="IPR036388">
    <property type="entry name" value="WH-like_DNA-bd_sf"/>
</dbReference>
<keyword evidence="3" id="KW-0804">Transcription</keyword>
<gene>
    <name evidence="4" type="ORF">Spa2297_34150</name>
</gene>
<dbReference type="InterPro" id="IPR050679">
    <property type="entry name" value="Bact_HTH_transcr_reg"/>
</dbReference>
<dbReference type="Pfam" id="PF00392">
    <property type="entry name" value="GntR"/>
    <property type="match status" value="1"/>
</dbReference>
<dbReference type="Gene3D" id="3.40.1410.10">
    <property type="entry name" value="Chorismate lyase-like"/>
    <property type="match status" value="1"/>
</dbReference>
<dbReference type="SMART" id="SM00345">
    <property type="entry name" value="HTH_GNTR"/>
    <property type="match status" value="1"/>
</dbReference>
<dbReference type="GO" id="GO:0003700">
    <property type="term" value="F:DNA-binding transcription factor activity"/>
    <property type="evidence" value="ECO:0007669"/>
    <property type="project" value="InterPro"/>
</dbReference>
<protein>
    <submittedName>
        <fullName evidence="4">Transcriptional regulator</fullName>
    </submittedName>
</protein>